<sequence>MKKMLLALFSVLFIGLYVSSASAEHNGIPEVGQAREEIVWHCDNINDARTFVTARDEVESYSEWIDVLRELANQRRCNMGRIYYVVDEVVEEILGLQIENRTFGEPIPHYIVKSDNHFVVTY</sequence>
<gene>
    <name evidence="1" type="ORF">LCGC14_0746460</name>
</gene>
<dbReference type="AlphaFoldDB" id="A0A0F9SQ90"/>
<proteinExistence type="predicted"/>
<reference evidence="1" key="1">
    <citation type="journal article" date="2015" name="Nature">
        <title>Complex archaea that bridge the gap between prokaryotes and eukaryotes.</title>
        <authorList>
            <person name="Spang A."/>
            <person name="Saw J.H."/>
            <person name="Jorgensen S.L."/>
            <person name="Zaremba-Niedzwiedzka K."/>
            <person name="Martijn J."/>
            <person name="Lind A.E."/>
            <person name="van Eijk R."/>
            <person name="Schleper C."/>
            <person name="Guy L."/>
            <person name="Ettema T.J."/>
        </authorList>
    </citation>
    <scope>NUCLEOTIDE SEQUENCE</scope>
</reference>
<name>A0A0F9SQ90_9ZZZZ</name>
<dbReference type="EMBL" id="LAZR01001781">
    <property type="protein sequence ID" value="KKN39126.1"/>
    <property type="molecule type" value="Genomic_DNA"/>
</dbReference>
<protein>
    <submittedName>
        <fullName evidence="1">Uncharacterized protein</fullName>
    </submittedName>
</protein>
<evidence type="ECO:0000313" key="1">
    <source>
        <dbReference type="EMBL" id="KKN39126.1"/>
    </source>
</evidence>
<comment type="caution">
    <text evidence="1">The sequence shown here is derived from an EMBL/GenBank/DDBJ whole genome shotgun (WGS) entry which is preliminary data.</text>
</comment>
<organism evidence="1">
    <name type="scientific">marine sediment metagenome</name>
    <dbReference type="NCBI Taxonomy" id="412755"/>
    <lineage>
        <taxon>unclassified sequences</taxon>
        <taxon>metagenomes</taxon>
        <taxon>ecological metagenomes</taxon>
    </lineage>
</organism>
<accession>A0A0F9SQ90</accession>